<evidence type="ECO:0000313" key="5">
    <source>
        <dbReference type="Proteomes" id="UP000828390"/>
    </source>
</evidence>
<feature type="chain" id="PRO_5038658358" description="Laminin G domain-containing protein" evidence="2">
    <location>
        <begin position="29"/>
        <end position="223"/>
    </location>
</feature>
<sequence>MDIHLRDVLCSLSHIVLYAILASAGVDGGSLRRQTATCTETSVVDIESNAGVKIEPIEQSRVYIETLSTPFDDGHTLRFEFNTKSGNGTLFYAVRRNDIYDMVSAEISDGYVQFKIRCRSSYADLTIPGIRVDDGEWHRIKFHRKKRKGIFLLDDMEYFEHYYVGCGGFTSVNFGSTHRDHDDSFSVRELQHKNGHLSGCIRNVKITTGIDTPPKYTAISQCN</sequence>
<evidence type="ECO:0000313" key="4">
    <source>
        <dbReference type="EMBL" id="KAH3769741.1"/>
    </source>
</evidence>
<dbReference type="PANTHER" id="PTHR15036:SF85">
    <property type="entry name" value="SP2353, ISOFORM A"/>
    <property type="match status" value="1"/>
</dbReference>
<dbReference type="Gene3D" id="2.60.120.200">
    <property type="match status" value="1"/>
</dbReference>
<keyword evidence="2" id="KW-0732">Signal</keyword>
<dbReference type="AlphaFoldDB" id="A0A9D4DY62"/>
<dbReference type="SMART" id="SM00282">
    <property type="entry name" value="LamG"/>
    <property type="match status" value="1"/>
</dbReference>
<protein>
    <recommendedName>
        <fullName evidence="3">Laminin G domain-containing protein</fullName>
    </recommendedName>
</protein>
<proteinExistence type="predicted"/>
<dbReference type="EMBL" id="JAIWYP010000009">
    <property type="protein sequence ID" value="KAH3769741.1"/>
    <property type="molecule type" value="Genomic_DNA"/>
</dbReference>
<comment type="caution">
    <text evidence="1">Lacks conserved residue(s) required for the propagation of feature annotation.</text>
</comment>
<gene>
    <name evidence="4" type="ORF">DPMN_171016</name>
</gene>
<reference evidence="4" key="1">
    <citation type="journal article" date="2019" name="bioRxiv">
        <title>The Genome of the Zebra Mussel, Dreissena polymorpha: A Resource for Invasive Species Research.</title>
        <authorList>
            <person name="McCartney M.A."/>
            <person name="Auch B."/>
            <person name="Kono T."/>
            <person name="Mallez S."/>
            <person name="Zhang Y."/>
            <person name="Obille A."/>
            <person name="Becker A."/>
            <person name="Abrahante J.E."/>
            <person name="Garbe J."/>
            <person name="Badalamenti J.P."/>
            <person name="Herman A."/>
            <person name="Mangelson H."/>
            <person name="Liachko I."/>
            <person name="Sullivan S."/>
            <person name="Sone E.D."/>
            <person name="Koren S."/>
            <person name="Silverstein K.A.T."/>
            <person name="Beckman K.B."/>
            <person name="Gohl D.M."/>
        </authorList>
    </citation>
    <scope>NUCLEOTIDE SEQUENCE</scope>
    <source>
        <strain evidence="4">Duluth1</strain>
        <tissue evidence="4">Whole animal</tissue>
    </source>
</reference>
<dbReference type="Pfam" id="PF02210">
    <property type="entry name" value="Laminin_G_2"/>
    <property type="match status" value="1"/>
</dbReference>
<feature type="domain" description="Laminin G" evidence="3">
    <location>
        <begin position="51"/>
        <end position="222"/>
    </location>
</feature>
<accession>A0A9D4DY62</accession>
<comment type="caution">
    <text evidence="4">The sequence shown here is derived from an EMBL/GenBank/DDBJ whole genome shotgun (WGS) entry which is preliminary data.</text>
</comment>
<evidence type="ECO:0000256" key="1">
    <source>
        <dbReference type="PROSITE-ProRule" id="PRU00122"/>
    </source>
</evidence>
<reference evidence="4" key="2">
    <citation type="submission" date="2020-11" db="EMBL/GenBank/DDBJ databases">
        <authorList>
            <person name="McCartney M.A."/>
            <person name="Auch B."/>
            <person name="Kono T."/>
            <person name="Mallez S."/>
            <person name="Becker A."/>
            <person name="Gohl D.M."/>
            <person name="Silverstein K.A.T."/>
            <person name="Koren S."/>
            <person name="Bechman K.B."/>
            <person name="Herman A."/>
            <person name="Abrahante J.E."/>
            <person name="Garbe J."/>
        </authorList>
    </citation>
    <scope>NUCLEOTIDE SEQUENCE</scope>
    <source>
        <strain evidence="4">Duluth1</strain>
        <tissue evidence="4">Whole animal</tissue>
    </source>
</reference>
<evidence type="ECO:0000256" key="2">
    <source>
        <dbReference type="SAM" id="SignalP"/>
    </source>
</evidence>
<dbReference type="GO" id="GO:0016020">
    <property type="term" value="C:membrane"/>
    <property type="evidence" value="ECO:0007669"/>
    <property type="project" value="UniProtKB-SubCell"/>
</dbReference>
<dbReference type="OrthoDB" id="6275838at2759"/>
<dbReference type="InterPro" id="IPR013320">
    <property type="entry name" value="ConA-like_dom_sf"/>
</dbReference>
<evidence type="ECO:0000259" key="3">
    <source>
        <dbReference type="PROSITE" id="PS50025"/>
    </source>
</evidence>
<dbReference type="PANTHER" id="PTHR15036">
    <property type="entry name" value="PIKACHURIN-LIKE PROTEIN"/>
    <property type="match status" value="1"/>
</dbReference>
<dbReference type="SUPFAM" id="SSF49899">
    <property type="entry name" value="Concanavalin A-like lectins/glucanases"/>
    <property type="match status" value="1"/>
</dbReference>
<dbReference type="PROSITE" id="PS50025">
    <property type="entry name" value="LAM_G_DOMAIN"/>
    <property type="match status" value="1"/>
</dbReference>
<name>A0A9D4DY62_DREPO</name>
<dbReference type="InterPro" id="IPR050372">
    <property type="entry name" value="Neurexin-related_CASP"/>
</dbReference>
<dbReference type="CDD" id="cd00110">
    <property type="entry name" value="LamG"/>
    <property type="match status" value="1"/>
</dbReference>
<feature type="signal peptide" evidence="2">
    <location>
        <begin position="1"/>
        <end position="28"/>
    </location>
</feature>
<dbReference type="InterPro" id="IPR001791">
    <property type="entry name" value="Laminin_G"/>
</dbReference>
<keyword evidence="5" id="KW-1185">Reference proteome</keyword>
<dbReference type="Proteomes" id="UP000828390">
    <property type="component" value="Unassembled WGS sequence"/>
</dbReference>
<organism evidence="4 5">
    <name type="scientific">Dreissena polymorpha</name>
    <name type="common">Zebra mussel</name>
    <name type="synonym">Mytilus polymorpha</name>
    <dbReference type="NCBI Taxonomy" id="45954"/>
    <lineage>
        <taxon>Eukaryota</taxon>
        <taxon>Metazoa</taxon>
        <taxon>Spiralia</taxon>
        <taxon>Lophotrochozoa</taxon>
        <taxon>Mollusca</taxon>
        <taxon>Bivalvia</taxon>
        <taxon>Autobranchia</taxon>
        <taxon>Heteroconchia</taxon>
        <taxon>Euheterodonta</taxon>
        <taxon>Imparidentia</taxon>
        <taxon>Neoheterodontei</taxon>
        <taxon>Myida</taxon>
        <taxon>Dreissenoidea</taxon>
        <taxon>Dreissenidae</taxon>
        <taxon>Dreissena</taxon>
    </lineage>
</organism>